<evidence type="ECO:0000256" key="8">
    <source>
        <dbReference type="SAM" id="Phobius"/>
    </source>
</evidence>
<evidence type="ECO:0000256" key="4">
    <source>
        <dbReference type="ARBA" id="ARBA00022741"/>
    </source>
</evidence>
<accession>A0A179BLW2</accession>
<sequence>MTPAEKIDLLDKTLNRILGAIGSADAKVAQLFAISTGMLGFEATIVAKINPFILYDCILVAISALPLLFCIISLFMVLYPRLSGPPTSVLYFNKIAMSDGDCYKNRVNSLRSEDLLDDYARQCHRNAEIARDKFYWLRKANIALFVATMPWLAVVIIGYAGSW</sequence>
<comment type="subcellular location">
    <subcellularLocation>
        <location evidence="1">Cell membrane</location>
    </subcellularLocation>
</comment>
<feature type="transmembrane region" description="Helical" evidence="8">
    <location>
        <begin position="52"/>
        <end position="79"/>
    </location>
</feature>
<organism evidence="10 11">
    <name type="scientific">Acidithiobacillus ferrooxidans</name>
    <name type="common">Thiobacillus ferrooxidans</name>
    <dbReference type="NCBI Taxonomy" id="920"/>
    <lineage>
        <taxon>Bacteria</taxon>
        <taxon>Pseudomonadati</taxon>
        <taxon>Pseudomonadota</taxon>
        <taxon>Acidithiobacillia</taxon>
        <taxon>Acidithiobacillales</taxon>
        <taxon>Acidithiobacillaceae</taxon>
        <taxon>Acidithiobacillus</taxon>
    </lineage>
</organism>
<keyword evidence="7 8" id="KW-0472">Membrane</keyword>
<evidence type="ECO:0000313" key="10">
    <source>
        <dbReference type="EMBL" id="OAP92708.1"/>
    </source>
</evidence>
<keyword evidence="6" id="KW-0051">Antiviral defense</keyword>
<proteinExistence type="predicted"/>
<dbReference type="Pfam" id="PF18967">
    <property type="entry name" value="PycTM"/>
    <property type="match status" value="1"/>
</dbReference>
<keyword evidence="5 8" id="KW-1133">Transmembrane helix</keyword>
<evidence type="ECO:0000259" key="9">
    <source>
        <dbReference type="Pfam" id="PF18967"/>
    </source>
</evidence>
<keyword evidence="3 8" id="KW-0812">Transmembrane</keyword>
<keyword evidence="2" id="KW-1003">Cell membrane</keyword>
<dbReference type="GO" id="GO:0000166">
    <property type="term" value="F:nucleotide binding"/>
    <property type="evidence" value="ECO:0007669"/>
    <property type="project" value="UniProtKB-KW"/>
</dbReference>
<keyword evidence="4" id="KW-0547">Nucleotide-binding</keyword>
<dbReference type="GO" id="GO:0005886">
    <property type="term" value="C:plasma membrane"/>
    <property type="evidence" value="ECO:0007669"/>
    <property type="project" value="UniProtKB-SubCell"/>
</dbReference>
<evidence type="ECO:0000256" key="3">
    <source>
        <dbReference type="ARBA" id="ARBA00022692"/>
    </source>
</evidence>
<name>A0A179BLW2_ACIFR</name>
<protein>
    <recommendedName>
        <fullName evidence="9">Pycsar effector protein domain-containing protein</fullName>
    </recommendedName>
</protein>
<dbReference type="AlphaFoldDB" id="A0A179BLW2"/>
<evidence type="ECO:0000256" key="1">
    <source>
        <dbReference type="ARBA" id="ARBA00004236"/>
    </source>
</evidence>
<dbReference type="RefSeq" id="WP_064218286.1">
    <property type="nucleotide sequence ID" value="NZ_LVXZ01000032.1"/>
</dbReference>
<dbReference type="OrthoDB" id="9134641at2"/>
<evidence type="ECO:0000256" key="5">
    <source>
        <dbReference type="ARBA" id="ARBA00022989"/>
    </source>
</evidence>
<feature type="domain" description="Pycsar effector protein" evidence="9">
    <location>
        <begin position="10"/>
        <end position="157"/>
    </location>
</feature>
<evidence type="ECO:0000256" key="6">
    <source>
        <dbReference type="ARBA" id="ARBA00023118"/>
    </source>
</evidence>
<evidence type="ECO:0000313" key="11">
    <source>
        <dbReference type="Proteomes" id="UP000078302"/>
    </source>
</evidence>
<evidence type="ECO:0000256" key="2">
    <source>
        <dbReference type="ARBA" id="ARBA00022475"/>
    </source>
</evidence>
<dbReference type="EMBL" id="LVXZ01000032">
    <property type="protein sequence ID" value="OAP92708.1"/>
    <property type="molecule type" value="Genomic_DNA"/>
</dbReference>
<gene>
    <name evidence="10" type="ORF">A4H96_03360</name>
</gene>
<keyword evidence="11" id="KW-1185">Reference proteome</keyword>
<dbReference type="InterPro" id="IPR043760">
    <property type="entry name" value="PycTM_dom"/>
</dbReference>
<feature type="transmembrane region" description="Helical" evidence="8">
    <location>
        <begin position="140"/>
        <end position="160"/>
    </location>
</feature>
<dbReference type="Proteomes" id="UP000078302">
    <property type="component" value="Unassembled WGS sequence"/>
</dbReference>
<reference evidence="10 11" key="1">
    <citation type="submission" date="2016-04" db="EMBL/GenBank/DDBJ databases">
        <title>Acidithiobacillus ferrooxidans genome sequencing and assembly.</title>
        <authorList>
            <person name="Zhou Z."/>
        </authorList>
    </citation>
    <scope>NUCLEOTIDE SEQUENCE [LARGE SCALE GENOMIC DNA]</scope>
    <source>
        <strain evidence="10 11">BY0502</strain>
    </source>
</reference>
<comment type="caution">
    <text evidence="10">The sequence shown here is derived from an EMBL/GenBank/DDBJ whole genome shotgun (WGS) entry which is preliminary data.</text>
</comment>
<evidence type="ECO:0000256" key="7">
    <source>
        <dbReference type="ARBA" id="ARBA00023136"/>
    </source>
</evidence>
<dbReference type="GO" id="GO:0051607">
    <property type="term" value="P:defense response to virus"/>
    <property type="evidence" value="ECO:0007669"/>
    <property type="project" value="UniProtKB-KW"/>
</dbReference>